<reference evidence="5 6" key="1">
    <citation type="submission" date="2024-01" db="EMBL/GenBank/DDBJ databases">
        <title>A telomere-to-telomere, gap-free genome of sweet tea (Lithocarpus litseifolius).</title>
        <authorList>
            <person name="Zhou J."/>
        </authorList>
    </citation>
    <scope>NUCLEOTIDE SEQUENCE [LARGE SCALE GENOMIC DNA]</scope>
    <source>
        <strain evidence="5">Zhou-2022a</strain>
        <tissue evidence="5">Leaf</tissue>
    </source>
</reference>
<keyword evidence="6" id="KW-1185">Reference proteome</keyword>
<keyword evidence="2" id="KW-0808">Transferase</keyword>
<name>A0AAW2D1P9_9ROSI</name>
<dbReference type="PANTHER" id="PTHR48048">
    <property type="entry name" value="GLYCOSYLTRANSFERASE"/>
    <property type="match status" value="1"/>
</dbReference>
<keyword evidence="4" id="KW-0732">Signal</keyword>
<evidence type="ECO:0000313" key="6">
    <source>
        <dbReference type="Proteomes" id="UP001459277"/>
    </source>
</evidence>
<feature type="signal peptide" evidence="4">
    <location>
        <begin position="1"/>
        <end position="22"/>
    </location>
</feature>
<dbReference type="SUPFAM" id="SSF53756">
    <property type="entry name" value="UDP-Glycosyltransferase/glycogen phosphorylase"/>
    <property type="match status" value="1"/>
</dbReference>
<sequence>MIRRSAHLLSPLLASLSPPLHALVCDVTLISSVILVTKSLHLPNYIFFTSSAKMSSFFSYFHIYASKVGDDDLAMLGDVEIPGLPSIPRSSIPHLLLIPNNIFANIFKVDSPKVTKSNGVLINTFEGFETPSLELLNGRKVVEGMPPVFAVGPFVPCDFEKGELEESCDEEWNYSAFMAITPVDSLEDLSTLVEELNEHTKVESMGIEEESNNEDERVKGLQESYDSLLEKTGKYARVAKAAIRKMKKAEQDYKNILMRYKETKCEVKVMNEELTNA</sequence>
<accession>A0AAW2D1P9</accession>
<evidence type="ECO:0000313" key="5">
    <source>
        <dbReference type="EMBL" id="KAL0003752.1"/>
    </source>
</evidence>
<dbReference type="GO" id="GO:0035251">
    <property type="term" value="F:UDP-glucosyltransferase activity"/>
    <property type="evidence" value="ECO:0007669"/>
    <property type="project" value="InterPro"/>
</dbReference>
<dbReference type="Proteomes" id="UP001459277">
    <property type="component" value="Unassembled WGS sequence"/>
</dbReference>
<dbReference type="Gene3D" id="3.40.50.2000">
    <property type="entry name" value="Glycogen Phosphorylase B"/>
    <property type="match status" value="1"/>
</dbReference>
<dbReference type="EMBL" id="JAZDWU010000004">
    <property type="protein sequence ID" value="KAL0003752.1"/>
    <property type="molecule type" value="Genomic_DNA"/>
</dbReference>
<dbReference type="AlphaFoldDB" id="A0AAW2D1P9"/>
<keyword evidence="2" id="KW-0328">Glycosyltransferase</keyword>
<evidence type="ECO:0000256" key="1">
    <source>
        <dbReference type="ARBA" id="ARBA00009995"/>
    </source>
</evidence>
<protein>
    <submittedName>
        <fullName evidence="5">Uncharacterized protein</fullName>
    </submittedName>
</protein>
<organism evidence="5 6">
    <name type="scientific">Lithocarpus litseifolius</name>
    <dbReference type="NCBI Taxonomy" id="425828"/>
    <lineage>
        <taxon>Eukaryota</taxon>
        <taxon>Viridiplantae</taxon>
        <taxon>Streptophyta</taxon>
        <taxon>Embryophyta</taxon>
        <taxon>Tracheophyta</taxon>
        <taxon>Spermatophyta</taxon>
        <taxon>Magnoliopsida</taxon>
        <taxon>eudicotyledons</taxon>
        <taxon>Gunneridae</taxon>
        <taxon>Pentapetalae</taxon>
        <taxon>rosids</taxon>
        <taxon>fabids</taxon>
        <taxon>Fagales</taxon>
        <taxon>Fagaceae</taxon>
        <taxon>Lithocarpus</taxon>
    </lineage>
</organism>
<evidence type="ECO:0000256" key="3">
    <source>
        <dbReference type="SAM" id="Coils"/>
    </source>
</evidence>
<comment type="similarity">
    <text evidence="1">Belongs to the UDP-glycosyltransferase family.</text>
</comment>
<keyword evidence="3" id="KW-0175">Coiled coil</keyword>
<evidence type="ECO:0000256" key="2">
    <source>
        <dbReference type="ARBA" id="ARBA00022676"/>
    </source>
</evidence>
<dbReference type="InterPro" id="IPR050481">
    <property type="entry name" value="UDP-glycosyltransf_plant"/>
</dbReference>
<dbReference type="PANTHER" id="PTHR48048:SF76">
    <property type="entry name" value="UDP-GLYCOSYLTRANSFERASE 708D1-LIKE"/>
    <property type="match status" value="1"/>
</dbReference>
<comment type="caution">
    <text evidence="5">The sequence shown here is derived from an EMBL/GenBank/DDBJ whole genome shotgun (WGS) entry which is preliminary data.</text>
</comment>
<feature type="chain" id="PRO_5044013747" evidence="4">
    <location>
        <begin position="23"/>
        <end position="277"/>
    </location>
</feature>
<feature type="coiled-coil region" evidence="3">
    <location>
        <begin position="239"/>
        <end position="266"/>
    </location>
</feature>
<evidence type="ECO:0000256" key="4">
    <source>
        <dbReference type="SAM" id="SignalP"/>
    </source>
</evidence>
<gene>
    <name evidence="5" type="ORF">SO802_011313</name>
</gene>
<proteinExistence type="inferred from homology"/>